<dbReference type="RefSeq" id="XP_053022412.1">
    <property type="nucleotide sequence ID" value="XM_053171207.1"/>
</dbReference>
<organism evidence="2 3">
    <name type="scientific">Puccinia triticina</name>
    <dbReference type="NCBI Taxonomy" id="208348"/>
    <lineage>
        <taxon>Eukaryota</taxon>
        <taxon>Fungi</taxon>
        <taxon>Dikarya</taxon>
        <taxon>Basidiomycota</taxon>
        <taxon>Pucciniomycotina</taxon>
        <taxon>Pucciniomycetes</taxon>
        <taxon>Pucciniales</taxon>
        <taxon>Pucciniaceae</taxon>
        <taxon>Puccinia</taxon>
    </lineage>
</organism>
<feature type="region of interest" description="Disordered" evidence="1">
    <location>
        <begin position="374"/>
        <end position="393"/>
    </location>
</feature>
<dbReference type="EMBL" id="CP110427">
    <property type="protein sequence ID" value="WAQ86857.1"/>
    <property type="molecule type" value="Genomic_DNA"/>
</dbReference>
<gene>
    <name evidence="2" type="ORF">PtA15_7A586</name>
</gene>
<evidence type="ECO:0000256" key="1">
    <source>
        <dbReference type="SAM" id="MobiDB-lite"/>
    </source>
</evidence>
<evidence type="ECO:0000313" key="2">
    <source>
        <dbReference type="EMBL" id="WAQ86857.1"/>
    </source>
</evidence>
<reference evidence="2" key="1">
    <citation type="submission" date="2022-10" db="EMBL/GenBank/DDBJ databases">
        <title>Puccinia triticina Genome sequencing and assembly.</title>
        <authorList>
            <person name="Li C."/>
        </authorList>
    </citation>
    <scope>NUCLEOTIDE SEQUENCE</scope>
    <source>
        <strain evidence="2">Pt15</strain>
    </source>
</reference>
<dbReference type="Proteomes" id="UP001164743">
    <property type="component" value="Chromosome 7A"/>
</dbReference>
<accession>A0ABY7CQW7</accession>
<proteinExistence type="predicted"/>
<sequence>MKAEIRDIELRNKPKAQFLAAVRRRAEVKALLSELLNRPNPFSTTGNNYTKRFFKSQWEEQRRFKEAHTEEQEEHRAKLLEVYKQEAALDALRQVFWEVHDLLDKLEETAQKLKNAAESLGRTERPHPDDADEEQKLLLLLWDAKSALYVQAVQLWAERQPLTNSRTLGRRLGTKLSKKIQKAIQSRRGPINKLIAHYNNQFDHYVAKFPRERVADAENHPLTYEAVDEELDLITQELARAMSWGVDMYTHMTDYIKYIRSRGVALENDNNLSEDHLDNLEFGDIKRGEKLRLINKELQSFLFDHGTLMIEWSDTVKWMCARCQPNLLPDQWSEWTTLIATVLNDQASRLPSRNTQEVVVDIVSKDVVLGVQTEDGEELGEADQGAWEDIAES</sequence>
<dbReference type="GeneID" id="77812102"/>
<name>A0ABY7CQW7_9BASI</name>
<keyword evidence="3" id="KW-1185">Reference proteome</keyword>
<dbReference type="PANTHER" id="PTHR33096:SF1">
    <property type="entry name" value="CXC1-LIKE CYSTEINE CLUSTER ASSOCIATED WITH KDZ TRANSPOSASES DOMAIN-CONTAINING PROTEIN"/>
    <property type="match status" value="1"/>
</dbReference>
<dbReference type="PANTHER" id="PTHR33096">
    <property type="entry name" value="CXC2 DOMAIN-CONTAINING PROTEIN"/>
    <property type="match status" value="1"/>
</dbReference>
<evidence type="ECO:0000313" key="3">
    <source>
        <dbReference type="Proteomes" id="UP001164743"/>
    </source>
</evidence>
<protein>
    <submittedName>
        <fullName evidence="2">Uncharacterized protein</fullName>
    </submittedName>
</protein>